<evidence type="ECO:0000313" key="3">
    <source>
        <dbReference type="Proteomes" id="UP001151699"/>
    </source>
</evidence>
<sequence length="97" mass="11194">MDWFPAYFFMVVAFFQVFEYSLLGTIVEIGNDNVYNGICNIQFYNLPDQEQMKIVLMILLGQNPNNLTIGGFQTLNVETFIVVSIPVEIRIIFSYLP</sequence>
<feature type="signal peptide" evidence="1">
    <location>
        <begin position="1"/>
        <end position="24"/>
    </location>
</feature>
<name>A0A9Q0MI02_9DIPT</name>
<feature type="chain" id="PRO_5040457218" evidence="1">
    <location>
        <begin position="25"/>
        <end position="97"/>
    </location>
</feature>
<dbReference type="Proteomes" id="UP001151699">
    <property type="component" value="Unassembled WGS sequence"/>
</dbReference>
<keyword evidence="1" id="KW-0732">Signal</keyword>
<proteinExistence type="predicted"/>
<keyword evidence="3" id="KW-1185">Reference proteome</keyword>
<evidence type="ECO:0000313" key="2">
    <source>
        <dbReference type="EMBL" id="KAJ6622502.1"/>
    </source>
</evidence>
<accession>A0A9Q0MI02</accession>
<evidence type="ECO:0000256" key="1">
    <source>
        <dbReference type="SAM" id="SignalP"/>
    </source>
</evidence>
<protein>
    <submittedName>
        <fullName evidence="2">Odorant receptor 83c</fullName>
    </submittedName>
</protein>
<keyword evidence="2" id="KW-0675">Receptor</keyword>
<dbReference type="OrthoDB" id="7724500at2759"/>
<dbReference type="EMBL" id="WJQU01003738">
    <property type="protein sequence ID" value="KAJ6622502.1"/>
    <property type="molecule type" value="Genomic_DNA"/>
</dbReference>
<gene>
    <name evidence="2" type="primary">Or83c_1</name>
    <name evidence="2" type="ORF">Bhyg_17035</name>
</gene>
<organism evidence="2 3">
    <name type="scientific">Pseudolycoriella hygida</name>
    <dbReference type="NCBI Taxonomy" id="35572"/>
    <lineage>
        <taxon>Eukaryota</taxon>
        <taxon>Metazoa</taxon>
        <taxon>Ecdysozoa</taxon>
        <taxon>Arthropoda</taxon>
        <taxon>Hexapoda</taxon>
        <taxon>Insecta</taxon>
        <taxon>Pterygota</taxon>
        <taxon>Neoptera</taxon>
        <taxon>Endopterygota</taxon>
        <taxon>Diptera</taxon>
        <taxon>Nematocera</taxon>
        <taxon>Sciaroidea</taxon>
        <taxon>Sciaridae</taxon>
        <taxon>Pseudolycoriella</taxon>
    </lineage>
</organism>
<reference evidence="2" key="1">
    <citation type="submission" date="2022-07" db="EMBL/GenBank/DDBJ databases">
        <authorList>
            <person name="Trinca V."/>
            <person name="Uliana J.V.C."/>
            <person name="Torres T.T."/>
            <person name="Ward R.J."/>
            <person name="Monesi N."/>
        </authorList>
    </citation>
    <scope>NUCLEOTIDE SEQUENCE</scope>
    <source>
        <strain evidence="2">HSMRA1968</strain>
        <tissue evidence="2">Whole embryos</tissue>
    </source>
</reference>
<dbReference type="AlphaFoldDB" id="A0A9Q0MI02"/>
<comment type="caution">
    <text evidence="2">The sequence shown here is derived from an EMBL/GenBank/DDBJ whole genome shotgun (WGS) entry which is preliminary data.</text>
</comment>